<evidence type="ECO:0000256" key="7">
    <source>
        <dbReference type="ARBA" id="ARBA00022824"/>
    </source>
</evidence>
<keyword evidence="8" id="KW-0492">Microsome</keyword>
<evidence type="ECO:0000256" key="11">
    <source>
        <dbReference type="ARBA" id="ARBA00023033"/>
    </source>
</evidence>
<keyword evidence="6" id="KW-0479">Metal-binding</keyword>
<evidence type="ECO:0000256" key="12">
    <source>
        <dbReference type="ARBA" id="ARBA00023136"/>
    </source>
</evidence>
<comment type="similarity">
    <text evidence="4">Belongs to the cytochrome P450 family.</text>
</comment>
<organism evidence="14 15">
    <name type="scientific">Apolygus lucorum</name>
    <name type="common">Small green plant bug</name>
    <name type="synonym">Lygocoris lucorum</name>
    <dbReference type="NCBI Taxonomy" id="248454"/>
    <lineage>
        <taxon>Eukaryota</taxon>
        <taxon>Metazoa</taxon>
        <taxon>Ecdysozoa</taxon>
        <taxon>Arthropoda</taxon>
        <taxon>Hexapoda</taxon>
        <taxon>Insecta</taxon>
        <taxon>Pterygota</taxon>
        <taxon>Neoptera</taxon>
        <taxon>Paraneoptera</taxon>
        <taxon>Hemiptera</taxon>
        <taxon>Heteroptera</taxon>
        <taxon>Panheteroptera</taxon>
        <taxon>Cimicomorpha</taxon>
        <taxon>Miridae</taxon>
        <taxon>Mirini</taxon>
        <taxon>Apolygus</taxon>
    </lineage>
</organism>
<dbReference type="EMBL" id="WIXP02000014">
    <property type="protein sequence ID" value="KAF6199873.1"/>
    <property type="molecule type" value="Genomic_DNA"/>
</dbReference>
<evidence type="ECO:0008006" key="16">
    <source>
        <dbReference type="Google" id="ProtNLM"/>
    </source>
</evidence>
<evidence type="ECO:0000256" key="1">
    <source>
        <dbReference type="ARBA" id="ARBA00001971"/>
    </source>
</evidence>
<accession>A0A8S9WT66</accession>
<dbReference type="GO" id="GO:0005789">
    <property type="term" value="C:endoplasmic reticulum membrane"/>
    <property type="evidence" value="ECO:0007669"/>
    <property type="project" value="UniProtKB-SubCell"/>
</dbReference>
<dbReference type="Pfam" id="PF00067">
    <property type="entry name" value="p450"/>
    <property type="match status" value="1"/>
</dbReference>
<reference evidence="14" key="1">
    <citation type="journal article" date="2021" name="Mol. Ecol. Resour.">
        <title>Apolygus lucorum genome provides insights into omnivorousness and mesophyll feeding.</title>
        <authorList>
            <person name="Liu Y."/>
            <person name="Liu H."/>
            <person name="Wang H."/>
            <person name="Huang T."/>
            <person name="Liu B."/>
            <person name="Yang B."/>
            <person name="Yin L."/>
            <person name="Li B."/>
            <person name="Zhang Y."/>
            <person name="Zhang S."/>
            <person name="Jiang F."/>
            <person name="Zhang X."/>
            <person name="Ren Y."/>
            <person name="Wang B."/>
            <person name="Wang S."/>
            <person name="Lu Y."/>
            <person name="Wu K."/>
            <person name="Fan W."/>
            <person name="Wang G."/>
        </authorList>
    </citation>
    <scope>NUCLEOTIDE SEQUENCE</scope>
    <source>
        <strain evidence="14">12Hb</strain>
    </source>
</reference>
<protein>
    <recommendedName>
        <fullName evidence="16">Cytochrome P450</fullName>
    </recommendedName>
</protein>
<dbReference type="PANTHER" id="PTHR24292:SF54">
    <property type="entry name" value="CYP9F3-RELATED"/>
    <property type="match status" value="1"/>
</dbReference>
<comment type="cofactor">
    <cofactor evidence="1">
        <name>heme</name>
        <dbReference type="ChEBI" id="CHEBI:30413"/>
    </cofactor>
</comment>
<keyword evidence="10" id="KW-0408">Iron</keyword>
<keyword evidence="13" id="KW-0812">Transmembrane</keyword>
<sequence length="341" mass="38841">MKPQKSLTIKGISPSSYRQTLHSIWRMPYAHSEGHPRVEISTLVRLLNYPVRMLCLCTVCFLILPILSGLLLYLVWTRKYRYWENLRVPCVPASFPFGSFSNAFRMKVPFFEVVGKAYDDFEGADLIGAYAPIEPCLILRNAHLAKLVLIENFSDFVDNGFEAKKSLDPGLGYNPFSLPGQEWKEVRSIHTSVFTTTKVKAMTDDIAVCAKFLKNFIENEKHDVINMTSLAKIYLIDAVSKCAYGVESNVWTDPDPLLKNLIKNGVITSEIESNFAALCSILMPWANYITRTRMISHEALSYMQRIYESVVKQRSSQENPRNDLIQHLLRTDEKRKAAGKG</sequence>
<feature type="transmembrane region" description="Helical" evidence="13">
    <location>
        <begin position="51"/>
        <end position="76"/>
    </location>
</feature>
<dbReference type="GO" id="GO:0005506">
    <property type="term" value="F:iron ion binding"/>
    <property type="evidence" value="ECO:0007669"/>
    <property type="project" value="InterPro"/>
</dbReference>
<evidence type="ECO:0000256" key="9">
    <source>
        <dbReference type="ARBA" id="ARBA00023002"/>
    </source>
</evidence>
<evidence type="ECO:0000256" key="3">
    <source>
        <dbReference type="ARBA" id="ARBA00004406"/>
    </source>
</evidence>
<keyword evidence="12 13" id="KW-0472">Membrane</keyword>
<keyword evidence="5" id="KW-0349">Heme</keyword>
<keyword evidence="13" id="KW-1133">Transmembrane helix</keyword>
<dbReference type="Gene3D" id="1.10.630.10">
    <property type="entry name" value="Cytochrome P450"/>
    <property type="match status" value="1"/>
</dbReference>
<dbReference type="InterPro" id="IPR001128">
    <property type="entry name" value="Cyt_P450"/>
</dbReference>
<dbReference type="PANTHER" id="PTHR24292">
    <property type="entry name" value="CYTOCHROME P450"/>
    <property type="match status" value="1"/>
</dbReference>
<evidence type="ECO:0000256" key="2">
    <source>
        <dbReference type="ARBA" id="ARBA00004174"/>
    </source>
</evidence>
<evidence type="ECO:0000256" key="10">
    <source>
        <dbReference type="ARBA" id="ARBA00023004"/>
    </source>
</evidence>
<gene>
    <name evidence="14" type="ORF">GE061_006171</name>
</gene>
<dbReference type="GO" id="GO:0004497">
    <property type="term" value="F:monooxygenase activity"/>
    <property type="evidence" value="ECO:0007669"/>
    <property type="project" value="UniProtKB-KW"/>
</dbReference>
<evidence type="ECO:0000256" key="5">
    <source>
        <dbReference type="ARBA" id="ARBA00022617"/>
    </source>
</evidence>
<dbReference type="InterPro" id="IPR050476">
    <property type="entry name" value="Insect_CytP450_Detox"/>
</dbReference>
<comment type="caution">
    <text evidence="14">The sequence shown here is derived from an EMBL/GenBank/DDBJ whole genome shotgun (WGS) entry which is preliminary data.</text>
</comment>
<evidence type="ECO:0000256" key="6">
    <source>
        <dbReference type="ARBA" id="ARBA00022723"/>
    </source>
</evidence>
<evidence type="ECO:0000256" key="4">
    <source>
        <dbReference type="ARBA" id="ARBA00010617"/>
    </source>
</evidence>
<dbReference type="Proteomes" id="UP000466442">
    <property type="component" value="Unassembled WGS sequence"/>
</dbReference>
<evidence type="ECO:0000256" key="8">
    <source>
        <dbReference type="ARBA" id="ARBA00022848"/>
    </source>
</evidence>
<name>A0A8S9WT66_APOLU</name>
<evidence type="ECO:0000313" key="15">
    <source>
        <dbReference type="Proteomes" id="UP000466442"/>
    </source>
</evidence>
<dbReference type="SUPFAM" id="SSF48264">
    <property type="entry name" value="Cytochrome P450"/>
    <property type="match status" value="1"/>
</dbReference>
<comment type="subcellular location">
    <subcellularLocation>
        <location evidence="3">Endoplasmic reticulum membrane</location>
        <topology evidence="3">Peripheral membrane protein</topology>
    </subcellularLocation>
    <subcellularLocation>
        <location evidence="2">Microsome membrane</location>
        <topology evidence="2">Peripheral membrane protein</topology>
    </subcellularLocation>
</comment>
<feature type="non-terminal residue" evidence="14">
    <location>
        <position position="1"/>
    </location>
</feature>
<evidence type="ECO:0000256" key="13">
    <source>
        <dbReference type="SAM" id="Phobius"/>
    </source>
</evidence>
<dbReference type="GO" id="GO:0020037">
    <property type="term" value="F:heme binding"/>
    <property type="evidence" value="ECO:0007669"/>
    <property type="project" value="InterPro"/>
</dbReference>
<dbReference type="AlphaFoldDB" id="A0A8S9WT66"/>
<dbReference type="OrthoDB" id="6742711at2759"/>
<dbReference type="GO" id="GO:0016705">
    <property type="term" value="F:oxidoreductase activity, acting on paired donors, with incorporation or reduction of molecular oxygen"/>
    <property type="evidence" value="ECO:0007669"/>
    <property type="project" value="InterPro"/>
</dbReference>
<evidence type="ECO:0000313" key="14">
    <source>
        <dbReference type="EMBL" id="KAF6199873.1"/>
    </source>
</evidence>
<keyword evidence="9" id="KW-0560">Oxidoreductase</keyword>
<keyword evidence="7" id="KW-0256">Endoplasmic reticulum</keyword>
<proteinExistence type="inferred from homology"/>
<keyword evidence="15" id="KW-1185">Reference proteome</keyword>
<dbReference type="InterPro" id="IPR036396">
    <property type="entry name" value="Cyt_P450_sf"/>
</dbReference>
<keyword evidence="11" id="KW-0503">Monooxygenase</keyword>